<dbReference type="PROSITE" id="PS50866">
    <property type="entry name" value="GOLD"/>
    <property type="match status" value="1"/>
</dbReference>
<dbReference type="PANTHER" id="PTHR22811">
    <property type="entry name" value="TRANSMEMBRANE EMP24 DOMAIN-CONTAINING PROTEIN"/>
    <property type="match status" value="1"/>
</dbReference>
<keyword evidence="13" id="KW-1185">Reference proteome</keyword>
<feature type="transmembrane region" description="Helical" evidence="9">
    <location>
        <begin position="168"/>
        <end position="191"/>
    </location>
</feature>
<evidence type="ECO:0000313" key="12">
    <source>
        <dbReference type="EMBL" id="KAK9503835.1"/>
    </source>
</evidence>
<evidence type="ECO:0000256" key="1">
    <source>
        <dbReference type="ARBA" id="ARBA00004479"/>
    </source>
</evidence>
<protein>
    <recommendedName>
        <fullName evidence="11">GOLD domain-containing protein</fullName>
    </recommendedName>
</protein>
<organism evidence="12 13">
    <name type="scientific">Rhynocoris fuscipes</name>
    <dbReference type="NCBI Taxonomy" id="488301"/>
    <lineage>
        <taxon>Eukaryota</taxon>
        <taxon>Metazoa</taxon>
        <taxon>Ecdysozoa</taxon>
        <taxon>Arthropoda</taxon>
        <taxon>Hexapoda</taxon>
        <taxon>Insecta</taxon>
        <taxon>Pterygota</taxon>
        <taxon>Neoptera</taxon>
        <taxon>Paraneoptera</taxon>
        <taxon>Hemiptera</taxon>
        <taxon>Heteroptera</taxon>
        <taxon>Panheteroptera</taxon>
        <taxon>Cimicomorpha</taxon>
        <taxon>Reduviidae</taxon>
        <taxon>Harpactorinae</taxon>
        <taxon>Harpactorini</taxon>
        <taxon>Rhynocoris</taxon>
    </lineage>
</organism>
<comment type="similarity">
    <text evidence="2 8">Belongs to the EMP24/GP25L family.</text>
</comment>
<keyword evidence="7 9" id="KW-0472">Membrane</keyword>
<accession>A0AAW1D666</accession>
<evidence type="ECO:0000256" key="9">
    <source>
        <dbReference type="SAM" id="Phobius"/>
    </source>
</evidence>
<keyword evidence="6 9" id="KW-1133">Transmembrane helix</keyword>
<keyword evidence="3" id="KW-0217">Developmental protein</keyword>
<comment type="caution">
    <text evidence="12">The sequence shown here is derived from an EMBL/GenBank/DDBJ whole genome shotgun (WGS) entry which is preliminary data.</text>
</comment>
<dbReference type="Proteomes" id="UP001461498">
    <property type="component" value="Unassembled WGS sequence"/>
</dbReference>
<proteinExistence type="inferred from homology"/>
<keyword evidence="5 10" id="KW-0732">Signal</keyword>
<evidence type="ECO:0000259" key="11">
    <source>
        <dbReference type="PROSITE" id="PS50866"/>
    </source>
</evidence>
<evidence type="ECO:0000256" key="5">
    <source>
        <dbReference type="ARBA" id="ARBA00022729"/>
    </source>
</evidence>
<keyword evidence="4 8" id="KW-0812">Transmembrane</keyword>
<evidence type="ECO:0000256" key="2">
    <source>
        <dbReference type="ARBA" id="ARBA00007104"/>
    </source>
</evidence>
<evidence type="ECO:0000256" key="6">
    <source>
        <dbReference type="ARBA" id="ARBA00022989"/>
    </source>
</evidence>
<evidence type="ECO:0000256" key="3">
    <source>
        <dbReference type="ARBA" id="ARBA00022473"/>
    </source>
</evidence>
<evidence type="ECO:0000256" key="8">
    <source>
        <dbReference type="RuleBase" id="RU003827"/>
    </source>
</evidence>
<feature type="signal peptide" evidence="10">
    <location>
        <begin position="1"/>
        <end position="15"/>
    </location>
</feature>
<dbReference type="Pfam" id="PF01105">
    <property type="entry name" value="EMP24_GP25L"/>
    <property type="match status" value="1"/>
</dbReference>
<feature type="domain" description="GOLD" evidence="11">
    <location>
        <begin position="25"/>
        <end position="110"/>
    </location>
</feature>
<feature type="chain" id="PRO_5043396401" description="GOLD domain-containing protein" evidence="10">
    <location>
        <begin position="16"/>
        <end position="201"/>
    </location>
</feature>
<gene>
    <name evidence="12" type="ORF">O3M35_010309</name>
</gene>
<name>A0AAW1D666_9HEMI</name>
<evidence type="ECO:0000256" key="4">
    <source>
        <dbReference type="ARBA" id="ARBA00022692"/>
    </source>
</evidence>
<evidence type="ECO:0000256" key="7">
    <source>
        <dbReference type="ARBA" id="ARBA00023136"/>
    </source>
</evidence>
<dbReference type="InterPro" id="IPR015720">
    <property type="entry name" value="Emp24-like"/>
</dbReference>
<dbReference type="SMART" id="SM01190">
    <property type="entry name" value="EMP24_GP25L"/>
    <property type="match status" value="1"/>
</dbReference>
<dbReference type="EMBL" id="JAPXFL010000007">
    <property type="protein sequence ID" value="KAK9503835.1"/>
    <property type="molecule type" value="Genomic_DNA"/>
</dbReference>
<comment type="subcellular location">
    <subcellularLocation>
        <location evidence="1 8">Membrane</location>
        <topology evidence="1 8">Single-pass type I membrane protein</topology>
    </subcellularLocation>
</comment>
<dbReference type="InterPro" id="IPR009038">
    <property type="entry name" value="GOLD_dom"/>
</dbReference>
<dbReference type="GO" id="GO:0016020">
    <property type="term" value="C:membrane"/>
    <property type="evidence" value="ECO:0007669"/>
    <property type="project" value="UniProtKB-SubCell"/>
</dbReference>
<evidence type="ECO:0000256" key="10">
    <source>
        <dbReference type="SAM" id="SignalP"/>
    </source>
</evidence>
<sequence>MKLILLCFLINTGEGIMFLLIPNTVRCFREYVSKDIILIGEFNVTQIKGQEIDYIVTDSKQEILARNENIKNGRFSVVTENNEIYEICFRSRAISQLSGHSHTVSLHIMKGIEVDNKLAEEERTVVASNEIGLKRLKTIAASIVDDFILLNENEKKMRNTNESTNTRVVVIGIFSITWLLFTSGGQLYYLYNYFKSRKIIE</sequence>
<dbReference type="AlphaFoldDB" id="A0AAW1D666"/>
<reference evidence="12 13" key="1">
    <citation type="submission" date="2022-12" db="EMBL/GenBank/DDBJ databases">
        <title>Chromosome-level genome assembly of true bugs.</title>
        <authorList>
            <person name="Ma L."/>
            <person name="Li H."/>
        </authorList>
    </citation>
    <scope>NUCLEOTIDE SEQUENCE [LARGE SCALE GENOMIC DNA]</scope>
    <source>
        <strain evidence="12">Lab_2022b</strain>
    </source>
</reference>
<evidence type="ECO:0000313" key="13">
    <source>
        <dbReference type="Proteomes" id="UP001461498"/>
    </source>
</evidence>